<evidence type="ECO:0000256" key="7">
    <source>
        <dbReference type="ARBA" id="ARBA00023125"/>
    </source>
</evidence>
<evidence type="ECO:0000256" key="4">
    <source>
        <dbReference type="ARBA" id="ARBA00022771"/>
    </source>
</evidence>
<comment type="subcellular location">
    <subcellularLocation>
        <location evidence="1">Nucleus</location>
    </subcellularLocation>
</comment>
<dbReference type="CDD" id="cd00202">
    <property type="entry name" value="ZnF_GATA"/>
    <property type="match status" value="2"/>
</dbReference>
<dbReference type="EMBL" id="GEBQ01009726">
    <property type="protein sequence ID" value="JAT30251.1"/>
    <property type="molecule type" value="Transcribed_RNA"/>
</dbReference>
<dbReference type="GO" id="GO:0000122">
    <property type="term" value="P:negative regulation of transcription by RNA polymerase II"/>
    <property type="evidence" value="ECO:0007669"/>
    <property type="project" value="TreeGrafter"/>
</dbReference>
<evidence type="ECO:0000256" key="9">
    <source>
        <dbReference type="ARBA" id="ARBA00023163"/>
    </source>
</evidence>
<evidence type="ECO:0000256" key="1">
    <source>
        <dbReference type="ARBA" id="ARBA00004123"/>
    </source>
</evidence>
<keyword evidence="8" id="KW-0010">Activator</keyword>
<dbReference type="AlphaFoldDB" id="A0A1B6M2T7"/>
<keyword evidence="4 11" id="KW-0863">Zinc-finger</keyword>
<dbReference type="Gene3D" id="3.30.50.10">
    <property type="entry name" value="Erythroid Transcription Factor GATA-1, subunit A"/>
    <property type="match status" value="2"/>
</dbReference>
<feature type="region of interest" description="Disordered" evidence="12">
    <location>
        <begin position="528"/>
        <end position="565"/>
    </location>
</feature>
<dbReference type="FunFam" id="3.30.50.10:FF:000032">
    <property type="entry name" value="Transcription factor GATA-3"/>
    <property type="match status" value="1"/>
</dbReference>
<dbReference type="PROSITE" id="PS50114">
    <property type="entry name" value="GATA_ZN_FINGER_2"/>
    <property type="match status" value="2"/>
</dbReference>
<feature type="region of interest" description="Disordered" evidence="12">
    <location>
        <begin position="249"/>
        <end position="270"/>
    </location>
</feature>
<evidence type="ECO:0000256" key="5">
    <source>
        <dbReference type="ARBA" id="ARBA00022833"/>
    </source>
</evidence>
<dbReference type="Pfam" id="PF00320">
    <property type="entry name" value="GATA"/>
    <property type="match status" value="2"/>
</dbReference>
<feature type="domain" description="GATA-type" evidence="13">
    <location>
        <begin position="429"/>
        <end position="483"/>
    </location>
</feature>
<dbReference type="SUPFAM" id="SSF57716">
    <property type="entry name" value="Glucocorticoid receptor-like (DNA-binding domain)"/>
    <property type="match status" value="2"/>
</dbReference>
<accession>A0A1B6M2T7</accession>
<dbReference type="GO" id="GO:0000981">
    <property type="term" value="F:DNA-binding transcription factor activity, RNA polymerase II-specific"/>
    <property type="evidence" value="ECO:0007669"/>
    <property type="project" value="TreeGrafter"/>
</dbReference>
<dbReference type="InterPro" id="IPR013088">
    <property type="entry name" value="Znf_NHR/GATA"/>
</dbReference>
<evidence type="ECO:0000256" key="8">
    <source>
        <dbReference type="ARBA" id="ARBA00023159"/>
    </source>
</evidence>
<evidence type="ECO:0000256" key="2">
    <source>
        <dbReference type="ARBA" id="ARBA00022723"/>
    </source>
</evidence>
<dbReference type="InterPro" id="IPR000679">
    <property type="entry name" value="Znf_GATA"/>
</dbReference>
<organism evidence="14">
    <name type="scientific">Graphocephala atropunctata</name>
    <dbReference type="NCBI Taxonomy" id="36148"/>
    <lineage>
        <taxon>Eukaryota</taxon>
        <taxon>Metazoa</taxon>
        <taxon>Ecdysozoa</taxon>
        <taxon>Arthropoda</taxon>
        <taxon>Hexapoda</taxon>
        <taxon>Insecta</taxon>
        <taxon>Pterygota</taxon>
        <taxon>Neoptera</taxon>
        <taxon>Paraneoptera</taxon>
        <taxon>Hemiptera</taxon>
        <taxon>Auchenorrhyncha</taxon>
        <taxon>Membracoidea</taxon>
        <taxon>Cicadellidae</taxon>
        <taxon>Cicadellinae</taxon>
        <taxon>Cicadellini</taxon>
        <taxon>Graphocephala</taxon>
    </lineage>
</organism>
<protein>
    <recommendedName>
        <fullName evidence="13">GATA-type domain-containing protein</fullName>
    </recommendedName>
</protein>
<feature type="compositionally biased region" description="Low complexity" evidence="12">
    <location>
        <begin position="337"/>
        <end position="348"/>
    </location>
</feature>
<gene>
    <name evidence="14" type="ORF">g.21996</name>
</gene>
<dbReference type="GO" id="GO:0045165">
    <property type="term" value="P:cell fate commitment"/>
    <property type="evidence" value="ECO:0007669"/>
    <property type="project" value="TreeGrafter"/>
</dbReference>
<evidence type="ECO:0000256" key="3">
    <source>
        <dbReference type="ARBA" id="ARBA00022737"/>
    </source>
</evidence>
<dbReference type="PANTHER" id="PTHR10071">
    <property type="entry name" value="TRANSCRIPTION FACTOR GATA FAMILY MEMBER"/>
    <property type="match status" value="1"/>
</dbReference>
<reference evidence="14" key="1">
    <citation type="submission" date="2015-11" db="EMBL/GenBank/DDBJ databases">
        <title>De novo transcriptome assembly of four potential Pierce s Disease insect vectors from Arizona vineyards.</title>
        <authorList>
            <person name="Tassone E.E."/>
        </authorList>
    </citation>
    <scope>NUCLEOTIDE SEQUENCE</scope>
</reference>
<evidence type="ECO:0000313" key="14">
    <source>
        <dbReference type="EMBL" id="JAT30251.1"/>
    </source>
</evidence>
<keyword evidence="9" id="KW-0804">Transcription</keyword>
<proteinExistence type="predicted"/>
<dbReference type="InterPro" id="IPR039355">
    <property type="entry name" value="Transcription_factor_GATA"/>
</dbReference>
<keyword evidence="10" id="KW-0539">Nucleus</keyword>
<dbReference type="FunFam" id="3.30.50.10:FF:000001">
    <property type="entry name" value="GATA transcription factor (GATAd)"/>
    <property type="match status" value="1"/>
</dbReference>
<evidence type="ECO:0000259" key="13">
    <source>
        <dbReference type="PROSITE" id="PS50114"/>
    </source>
</evidence>
<keyword evidence="5" id="KW-0862">Zinc</keyword>
<dbReference type="GO" id="GO:0000978">
    <property type="term" value="F:RNA polymerase II cis-regulatory region sequence-specific DNA binding"/>
    <property type="evidence" value="ECO:0007669"/>
    <property type="project" value="TreeGrafter"/>
</dbReference>
<keyword evidence="2" id="KW-0479">Metal-binding</keyword>
<name>A0A1B6M2T7_9HEMI</name>
<evidence type="ECO:0000256" key="6">
    <source>
        <dbReference type="ARBA" id="ARBA00023015"/>
    </source>
</evidence>
<dbReference type="GO" id="GO:0008270">
    <property type="term" value="F:zinc ion binding"/>
    <property type="evidence" value="ECO:0007669"/>
    <property type="project" value="UniProtKB-KW"/>
</dbReference>
<dbReference type="PRINTS" id="PR00619">
    <property type="entry name" value="GATAZNFINGER"/>
</dbReference>
<keyword evidence="7" id="KW-0238">DNA-binding</keyword>
<feature type="region of interest" description="Disordered" evidence="12">
    <location>
        <begin position="294"/>
        <end position="348"/>
    </location>
</feature>
<dbReference type="SMART" id="SM00401">
    <property type="entry name" value="ZnF_GATA"/>
    <property type="match status" value="2"/>
</dbReference>
<feature type="region of interest" description="Disordered" evidence="12">
    <location>
        <begin position="195"/>
        <end position="216"/>
    </location>
</feature>
<dbReference type="GO" id="GO:0045944">
    <property type="term" value="P:positive regulation of transcription by RNA polymerase II"/>
    <property type="evidence" value="ECO:0007669"/>
    <property type="project" value="TreeGrafter"/>
</dbReference>
<keyword evidence="6" id="KW-0805">Transcription regulation</keyword>
<feature type="region of interest" description="Disordered" evidence="12">
    <location>
        <begin position="1"/>
        <end position="76"/>
    </location>
</feature>
<evidence type="ECO:0000256" key="11">
    <source>
        <dbReference type="PROSITE-ProRule" id="PRU00094"/>
    </source>
</evidence>
<evidence type="ECO:0000256" key="10">
    <source>
        <dbReference type="ARBA" id="ARBA00023242"/>
    </source>
</evidence>
<dbReference type="GO" id="GO:0005634">
    <property type="term" value="C:nucleus"/>
    <property type="evidence" value="ECO:0007669"/>
    <property type="project" value="UniProtKB-SubCell"/>
</dbReference>
<feature type="domain" description="GATA-type" evidence="13">
    <location>
        <begin position="483"/>
        <end position="536"/>
    </location>
</feature>
<dbReference type="PROSITE" id="PS00344">
    <property type="entry name" value="GATA_ZN_FINGER_1"/>
    <property type="match status" value="2"/>
</dbReference>
<evidence type="ECO:0000256" key="12">
    <source>
        <dbReference type="SAM" id="MobiDB-lite"/>
    </source>
</evidence>
<keyword evidence="3" id="KW-0677">Repeat</keyword>
<feature type="compositionally biased region" description="Basic and acidic residues" evidence="12">
    <location>
        <begin position="553"/>
        <end position="562"/>
    </location>
</feature>
<feature type="non-terminal residue" evidence="14">
    <location>
        <position position="1"/>
    </location>
</feature>
<sequence>SGSGSGSGEAAAREEDRTAADTIDQLNHGHHRHSHSPGSVSVSSACAEDSQPAGVYGSSRPGSAHSASTLLPGHSHYNSVTTTVTTRDVCELRVTEGDEGMQRQYLDERRDDDNMILPAQSYQRREGYQFKGMYQGVFSHGGAEEQQYHQGLPQFELHDYHEKEDEGMMKRDVDEHEGRYEDILELGDKVRRNLDACSNTSGRSSEGLEHGTPPGLEYADNKEGLLDLHLPHREIQSNNFVHLAAALHSPSSTPGGGDTEEAADMYGAGGGEGLHRLQPAYHPHEVIQHSNNYQSGMYGQRSGTYSNPSIQPYFQPNSPSSPQSMWNNQAGGSEEYSPPAKYSSPSAAAPASLPAFTQRFTPYNVPARPATSYSGGAGYLGSATAEPWASQYSQDGGQYSSGARARPNMPTHGFSAASQLSAMEDVEYYSEGRECVNCGAISTPLWRRDGTGHYLCNACGLYHKMNGMNRPLVRQPRRLSASRRMGLTCSNCSTSTTSLWRRNALGEPVCNACGLYYKLHGVNRPLTMKKDSIQTRKRKPKGGSKSDMPSKAIKMEHSESYGECRTGSSVGNHGLAYSTLYGAAGHTTTAGLSPYYDLAGVGGAKVEPHDGDQSPHIVSLAGAKAERPSVVSIIS</sequence>
<feature type="compositionally biased region" description="Polar residues" evidence="12">
    <location>
        <begin position="294"/>
        <end position="331"/>
    </location>
</feature>
<dbReference type="PANTHER" id="PTHR10071:SF337">
    <property type="entry name" value="GATA-BINDING FACTOR A"/>
    <property type="match status" value="1"/>
</dbReference>